<name>A0A973VU28_ENTFC</name>
<dbReference type="NCBIfam" id="TIGR03949">
    <property type="entry name" value="bact_IIb_cerein"/>
    <property type="match status" value="1"/>
</dbReference>
<dbReference type="AlphaFoldDB" id="A0A973VU28"/>
<reference evidence="1" key="1">
    <citation type="journal article" date="2022" name="J. Anim. Sci.">
        <title>Whole genome sequence analyses-based assessment of virulence potential and antimicrobial susceptibilities and resistance of Enterococcus faecium strains isolated from commercial swine and cattle probiotic products.</title>
        <authorList>
            <person name="Shridhar P.B."/>
            <person name="Amachawadi R.G."/>
            <person name="Tokach M."/>
            <person name="Patel I."/>
            <person name="Gangiredla J."/>
            <person name="Mammel M."/>
            <person name="Nagaraja T.G."/>
        </authorList>
    </citation>
    <scope>NUCLEOTIDE SEQUENCE</scope>
    <source>
        <strain evidence="1">EF215</strain>
    </source>
</reference>
<proteinExistence type="predicted"/>
<comment type="caution">
    <text evidence="1">The sequence shown here is derived from an EMBL/GenBank/DDBJ whole genome shotgun (WGS) entry which is preliminary data.</text>
</comment>
<accession>A0A973VU28</accession>
<dbReference type="EMBL" id="JAIFOC010000070">
    <property type="protein sequence ID" value="MBX4222969.1"/>
    <property type="molecule type" value="Genomic_DNA"/>
</dbReference>
<organism evidence="1 2">
    <name type="scientific">Enterococcus faecium</name>
    <name type="common">Streptococcus faecium</name>
    <dbReference type="NCBI Taxonomy" id="1352"/>
    <lineage>
        <taxon>Bacteria</taxon>
        <taxon>Bacillati</taxon>
        <taxon>Bacillota</taxon>
        <taxon>Bacilli</taxon>
        <taxon>Lactobacillales</taxon>
        <taxon>Enterococcaceae</taxon>
        <taxon>Enterococcus</taxon>
    </lineage>
</organism>
<dbReference type="RefSeq" id="WP_142975993.1">
    <property type="nucleotide sequence ID" value="NZ_CABGJZ010000035.1"/>
</dbReference>
<dbReference type="Proteomes" id="UP001139644">
    <property type="component" value="Unassembled WGS sequence"/>
</dbReference>
<protein>
    <submittedName>
        <fullName evidence="1">Class IIb bacteriocin, lactobin A/cerein 7B family</fullName>
    </submittedName>
</protein>
<gene>
    <name evidence="1" type="ORF">KYX88_09105</name>
</gene>
<evidence type="ECO:0000313" key="2">
    <source>
        <dbReference type="Proteomes" id="UP001139644"/>
    </source>
</evidence>
<sequence length="47" mass="5229">MTLTKSYKELSSEDSKQITGGVIPLGVWLVGSFMAGYTVQSGYWKRK</sequence>
<dbReference type="InterPro" id="IPR023991">
    <property type="entry name" value="Bacteriocin_IIb_lactobn/cerein"/>
</dbReference>
<evidence type="ECO:0000313" key="1">
    <source>
        <dbReference type="EMBL" id="MBX4222969.1"/>
    </source>
</evidence>